<dbReference type="SUPFAM" id="SSF142921">
    <property type="entry name" value="WGR domain-like"/>
    <property type="match status" value="1"/>
</dbReference>
<evidence type="ECO:0000259" key="3">
    <source>
        <dbReference type="PROSITE" id="PS51977"/>
    </source>
</evidence>
<dbReference type="PANTHER" id="PTHR47667:SF1">
    <property type="entry name" value="REGULATOR OF TY1 TRANSPOSITION PROTEIN 107"/>
    <property type="match status" value="1"/>
</dbReference>
<dbReference type="RefSeq" id="XP_056468985.1">
    <property type="nucleotide sequence ID" value="XM_056623997.1"/>
</dbReference>
<name>A0A9W9EII5_9EURO</name>
<comment type="caution">
    <text evidence="4">The sequence shown here is derived from an EMBL/GenBank/DDBJ whole genome shotgun (WGS) entry which is preliminary data.</text>
</comment>
<dbReference type="Gene3D" id="3.40.50.10190">
    <property type="entry name" value="BRCT domain"/>
    <property type="match status" value="1"/>
</dbReference>
<sequence length="350" mass="38879">MVQSFRNVRLCSVGNLEDGAKIPQWVQAHGGTYLRKVDNSTTHLIATKEAYENDVDAVKAAKDLGKIKIVSLSWLKHSLWTKTRRPLPETPYLFKSAEQGAQRTTTKAGSPSRPKRNIRDPFPKNKRKVTKRSIGPSREEAGEGRVYKDSNTQEVWKALLTRICNPPRSREKYQLAIIQSSARSPTYGAYVKYSRVGKSTVELLAPAHKSVGFAMSAFAKFFKEKTGKEWCDRADGKLPPPKTNDENQPLPPHEGWFSLESHSNLFTDYLKSVPEQADTNESGGSCGGSNASFDRPVDAVAKEDSTGADDQSEMLAKNRALLQTLLAEGSDYPIFNNRTAETRGENGKEN</sequence>
<feature type="region of interest" description="Disordered" evidence="1">
    <location>
        <begin position="94"/>
        <end position="146"/>
    </location>
</feature>
<evidence type="ECO:0000313" key="4">
    <source>
        <dbReference type="EMBL" id="KAJ5082463.1"/>
    </source>
</evidence>
<dbReference type="InterPro" id="IPR001357">
    <property type="entry name" value="BRCT_dom"/>
</dbReference>
<reference evidence="4" key="2">
    <citation type="journal article" date="2023" name="IMA Fungus">
        <title>Comparative genomic study of the Penicillium genus elucidates a diverse pangenome and 15 lateral gene transfer events.</title>
        <authorList>
            <person name="Petersen C."/>
            <person name="Sorensen T."/>
            <person name="Nielsen M.R."/>
            <person name="Sondergaard T.E."/>
            <person name="Sorensen J.L."/>
            <person name="Fitzpatrick D.A."/>
            <person name="Frisvad J.C."/>
            <person name="Nielsen K.L."/>
        </authorList>
    </citation>
    <scope>NUCLEOTIDE SEQUENCE</scope>
    <source>
        <strain evidence="4">IBT 30761</strain>
    </source>
</reference>
<proteinExistence type="predicted"/>
<dbReference type="PROSITE" id="PS50172">
    <property type="entry name" value="BRCT"/>
    <property type="match status" value="1"/>
</dbReference>
<dbReference type="EMBL" id="JAPQKI010000011">
    <property type="protein sequence ID" value="KAJ5082463.1"/>
    <property type="molecule type" value="Genomic_DNA"/>
</dbReference>
<dbReference type="GeneID" id="81362976"/>
<evidence type="ECO:0008006" key="6">
    <source>
        <dbReference type="Google" id="ProtNLM"/>
    </source>
</evidence>
<dbReference type="SUPFAM" id="SSF52113">
    <property type="entry name" value="BRCT domain"/>
    <property type="match status" value="1"/>
</dbReference>
<feature type="domain" description="BRCT" evidence="2">
    <location>
        <begin position="1"/>
        <end position="94"/>
    </location>
</feature>
<feature type="compositionally biased region" description="Polar residues" evidence="1">
    <location>
        <begin position="99"/>
        <end position="109"/>
    </location>
</feature>
<dbReference type="AlphaFoldDB" id="A0A9W9EII5"/>
<feature type="compositionally biased region" description="Polar residues" evidence="1">
    <location>
        <begin position="277"/>
        <end position="292"/>
    </location>
</feature>
<keyword evidence="5" id="KW-1185">Reference proteome</keyword>
<gene>
    <name evidence="4" type="ORF">N7532_011506</name>
</gene>
<dbReference type="Pfam" id="PF00533">
    <property type="entry name" value="BRCT"/>
    <property type="match status" value="1"/>
</dbReference>
<feature type="region of interest" description="Disordered" evidence="1">
    <location>
        <begin position="276"/>
        <end position="313"/>
    </location>
</feature>
<dbReference type="OrthoDB" id="342264at2759"/>
<feature type="compositionally biased region" description="Basic and acidic residues" evidence="1">
    <location>
        <begin position="137"/>
        <end position="146"/>
    </location>
</feature>
<accession>A0A9W9EII5</accession>
<dbReference type="InterPro" id="IPR053036">
    <property type="entry name" value="CellCycle_DNARepair_Reg"/>
</dbReference>
<evidence type="ECO:0000256" key="1">
    <source>
        <dbReference type="SAM" id="MobiDB-lite"/>
    </source>
</evidence>
<evidence type="ECO:0000259" key="2">
    <source>
        <dbReference type="PROSITE" id="PS50172"/>
    </source>
</evidence>
<dbReference type="PROSITE" id="PS51977">
    <property type="entry name" value="WGR"/>
    <property type="match status" value="1"/>
</dbReference>
<reference evidence="4" key="1">
    <citation type="submission" date="2022-11" db="EMBL/GenBank/DDBJ databases">
        <authorList>
            <person name="Petersen C."/>
        </authorList>
    </citation>
    <scope>NUCLEOTIDE SEQUENCE</scope>
    <source>
        <strain evidence="4">IBT 30761</strain>
    </source>
</reference>
<dbReference type="InterPro" id="IPR036420">
    <property type="entry name" value="BRCT_dom_sf"/>
</dbReference>
<evidence type="ECO:0000313" key="5">
    <source>
        <dbReference type="Proteomes" id="UP001149074"/>
    </source>
</evidence>
<feature type="region of interest" description="Disordered" evidence="1">
    <location>
        <begin position="232"/>
        <end position="257"/>
    </location>
</feature>
<protein>
    <recommendedName>
        <fullName evidence="6">BRCT domain-containing protein</fullName>
    </recommendedName>
</protein>
<dbReference type="Proteomes" id="UP001149074">
    <property type="component" value="Unassembled WGS sequence"/>
</dbReference>
<dbReference type="PANTHER" id="PTHR47667">
    <property type="entry name" value="REGULATOR OF TY1 TRANSPOSITION PROTEIN 107"/>
    <property type="match status" value="1"/>
</dbReference>
<organism evidence="4 5">
    <name type="scientific">Penicillium argentinense</name>
    <dbReference type="NCBI Taxonomy" id="1131581"/>
    <lineage>
        <taxon>Eukaryota</taxon>
        <taxon>Fungi</taxon>
        <taxon>Dikarya</taxon>
        <taxon>Ascomycota</taxon>
        <taxon>Pezizomycotina</taxon>
        <taxon>Eurotiomycetes</taxon>
        <taxon>Eurotiomycetidae</taxon>
        <taxon>Eurotiales</taxon>
        <taxon>Aspergillaceae</taxon>
        <taxon>Penicillium</taxon>
    </lineage>
</organism>
<feature type="compositionally biased region" description="Basic and acidic residues" evidence="1">
    <location>
        <begin position="295"/>
        <end position="305"/>
    </location>
</feature>
<dbReference type="InterPro" id="IPR008893">
    <property type="entry name" value="WGR_domain"/>
</dbReference>
<feature type="domain" description="WGR" evidence="3">
    <location>
        <begin position="143"/>
        <end position="243"/>
    </location>
</feature>
<dbReference type="InterPro" id="IPR036930">
    <property type="entry name" value="WGR_dom_sf"/>
</dbReference>